<organism evidence="1 2">
    <name type="scientific">Daphnia magna</name>
    <dbReference type="NCBI Taxonomy" id="35525"/>
    <lineage>
        <taxon>Eukaryota</taxon>
        <taxon>Metazoa</taxon>
        <taxon>Ecdysozoa</taxon>
        <taxon>Arthropoda</taxon>
        <taxon>Crustacea</taxon>
        <taxon>Branchiopoda</taxon>
        <taxon>Diplostraca</taxon>
        <taxon>Cladocera</taxon>
        <taxon>Anomopoda</taxon>
        <taxon>Daphniidae</taxon>
        <taxon>Daphnia</taxon>
    </lineage>
</organism>
<reference evidence="1 2" key="1">
    <citation type="submission" date="2016-03" db="EMBL/GenBank/DDBJ databases">
        <title>EvidentialGene: Evidence-directed Construction of Genes on Genomes.</title>
        <authorList>
            <person name="Gilbert D.G."/>
            <person name="Choi J.-H."/>
            <person name="Mockaitis K."/>
            <person name="Colbourne J."/>
            <person name="Pfrender M."/>
        </authorList>
    </citation>
    <scope>NUCLEOTIDE SEQUENCE [LARGE SCALE GENOMIC DNA]</scope>
    <source>
        <strain evidence="1 2">Xinb3</strain>
        <tissue evidence="1">Complete organism</tissue>
    </source>
</reference>
<sequence>MVKRESSMNICRIIYFVYLYLQGILLTSFSFTCGKNILSGRIGSQLTRCFTILNEFITKNFLLAVLSRFSSFIQFNFEVNTEKEKFFIIFSSI</sequence>
<proteinExistence type="predicted"/>
<dbReference type="EMBL" id="LRGB01008888">
    <property type="protein sequence ID" value="KZS00697.1"/>
    <property type="molecule type" value="Genomic_DNA"/>
</dbReference>
<protein>
    <submittedName>
        <fullName evidence="1">Uncharacterized protein</fullName>
    </submittedName>
</protein>
<accession>A0A0N8DMQ0</accession>
<comment type="caution">
    <text evidence="1">The sequence shown here is derived from an EMBL/GenBank/DDBJ whole genome shotgun (WGS) entry which is preliminary data.</text>
</comment>
<evidence type="ECO:0000313" key="1">
    <source>
        <dbReference type="EMBL" id="KZS00697.1"/>
    </source>
</evidence>
<dbReference type="Proteomes" id="UP000076858">
    <property type="component" value="Unassembled WGS sequence"/>
</dbReference>
<name>A0A0N8DMQ0_9CRUS</name>
<gene>
    <name evidence="1" type="ORF">APZ42_002906</name>
</gene>
<evidence type="ECO:0000313" key="2">
    <source>
        <dbReference type="Proteomes" id="UP000076858"/>
    </source>
</evidence>
<keyword evidence="2" id="KW-1185">Reference proteome</keyword>
<dbReference type="AlphaFoldDB" id="A0A0N8DMQ0"/>